<protein>
    <submittedName>
        <fullName evidence="3">RING and CHY zinc finger domain-containing protein</fullName>
    </submittedName>
</protein>
<dbReference type="PROSITE" id="PS50089">
    <property type="entry name" value="ZF_RING_2"/>
    <property type="match status" value="1"/>
</dbReference>
<dbReference type="SUPFAM" id="SSF57850">
    <property type="entry name" value="RING/U-box"/>
    <property type="match status" value="1"/>
</dbReference>
<organism evidence="3">
    <name type="scientific">Spironucleus salmonicida</name>
    <dbReference type="NCBI Taxonomy" id="348837"/>
    <lineage>
        <taxon>Eukaryota</taxon>
        <taxon>Metamonada</taxon>
        <taxon>Diplomonadida</taxon>
        <taxon>Hexamitidae</taxon>
        <taxon>Hexamitinae</taxon>
        <taxon>Spironucleus</taxon>
    </lineage>
</organism>
<dbReference type="EMBL" id="AUWU02000004">
    <property type="protein sequence ID" value="KAH0573798.1"/>
    <property type="molecule type" value="Genomic_DNA"/>
</dbReference>
<keyword evidence="1" id="KW-0862">Zinc</keyword>
<reference evidence="4" key="2">
    <citation type="submission" date="2020-12" db="EMBL/GenBank/DDBJ databases">
        <title>New Spironucleus salmonicida genome in near-complete chromosomes.</title>
        <authorList>
            <person name="Xu F."/>
            <person name="Kurt Z."/>
            <person name="Jimenez-Gonzalez A."/>
            <person name="Astvaldsson A."/>
            <person name="Andersson J.O."/>
            <person name="Svard S.G."/>
        </authorList>
    </citation>
    <scope>NUCLEOTIDE SEQUENCE</scope>
    <source>
        <strain evidence="4">ATCC 50377</strain>
    </source>
</reference>
<dbReference type="EMBL" id="KI546074">
    <property type="protein sequence ID" value="EST46412.1"/>
    <property type="molecule type" value="Genomic_DNA"/>
</dbReference>
<evidence type="ECO:0000259" key="2">
    <source>
        <dbReference type="PROSITE" id="PS50089"/>
    </source>
</evidence>
<evidence type="ECO:0000313" key="3">
    <source>
        <dbReference type="EMBL" id="EST46412.1"/>
    </source>
</evidence>
<dbReference type="Pfam" id="PF13639">
    <property type="entry name" value="zf-RING_2"/>
    <property type="match status" value="1"/>
</dbReference>
<dbReference type="InterPro" id="IPR001841">
    <property type="entry name" value="Znf_RING"/>
</dbReference>
<accession>V6LP10</accession>
<dbReference type="VEuPathDB" id="GiardiaDB:SS50377_23733"/>
<dbReference type="OrthoDB" id="8062037at2759"/>
<gene>
    <name evidence="3" type="ORF">SS50377_13496</name>
    <name evidence="4" type="ORF">SS50377_23733</name>
</gene>
<dbReference type="InterPro" id="IPR013083">
    <property type="entry name" value="Znf_RING/FYVE/PHD"/>
</dbReference>
<name>V6LP10_9EUKA</name>
<dbReference type="AlphaFoldDB" id="V6LP10"/>
<dbReference type="GO" id="GO:0008270">
    <property type="term" value="F:zinc ion binding"/>
    <property type="evidence" value="ECO:0007669"/>
    <property type="project" value="UniProtKB-KW"/>
</dbReference>
<keyword evidence="5" id="KW-1185">Reference proteome</keyword>
<dbReference type="Proteomes" id="UP000018208">
    <property type="component" value="Unassembled WGS sequence"/>
</dbReference>
<evidence type="ECO:0000313" key="4">
    <source>
        <dbReference type="EMBL" id="KAH0573798.1"/>
    </source>
</evidence>
<dbReference type="SMART" id="SM00184">
    <property type="entry name" value="RING"/>
    <property type="match status" value="1"/>
</dbReference>
<reference evidence="3 4" key="1">
    <citation type="journal article" date="2014" name="PLoS Genet.">
        <title>The Genome of Spironucleus salmonicida Highlights a Fish Pathogen Adapted to Fluctuating Environments.</title>
        <authorList>
            <person name="Xu F."/>
            <person name="Jerlstrom-Hultqvist J."/>
            <person name="Einarsson E."/>
            <person name="Astvaldsson A."/>
            <person name="Svard S.G."/>
            <person name="Andersson J.O."/>
        </authorList>
    </citation>
    <scope>NUCLEOTIDE SEQUENCE</scope>
    <source>
        <strain evidence="4">ATCC 50377</strain>
    </source>
</reference>
<evidence type="ECO:0000313" key="5">
    <source>
        <dbReference type="Proteomes" id="UP000018208"/>
    </source>
</evidence>
<keyword evidence="1" id="KW-0479">Metal-binding</keyword>
<evidence type="ECO:0000256" key="1">
    <source>
        <dbReference type="PROSITE-ProRule" id="PRU00175"/>
    </source>
</evidence>
<sequence length="109" mass="12335">MGQDISNSDDNCPICLELLEENVYQLPCTHKIHRDCFQDLVINGSIQCPICRQSFMNSQNLLVAVQSQSVKSIREQVAQSILQQMPAEEIEENGGREKVLQDLLSEQDD</sequence>
<dbReference type="Gene3D" id="3.30.40.10">
    <property type="entry name" value="Zinc/RING finger domain, C3HC4 (zinc finger)"/>
    <property type="match status" value="1"/>
</dbReference>
<proteinExistence type="predicted"/>
<keyword evidence="1" id="KW-0863">Zinc-finger</keyword>
<feature type="domain" description="RING-type" evidence="2">
    <location>
        <begin position="12"/>
        <end position="52"/>
    </location>
</feature>